<dbReference type="Pfam" id="PF00106">
    <property type="entry name" value="adh_short"/>
    <property type="match status" value="1"/>
</dbReference>
<dbReference type="EMBL" id="CH408161">
    <property type="protein sequence ID" value="EDK41285.2"/>
    <property type="molecule type" value="Genomic_DNA"/>
</dbReference>
<dbReference type="InterPro" id="IPR002347">
    <property type="entry name" value="SDR_fam"/>
</dbReference>
<dbReference type="FunCoup" id="A5DQ32">
    <property type="interactions" value="69"/>
</dbReference>
<protein>
    <recommendedName>
        <fullName evidence="3">NAD(P)-binding protein</fullName>
    </recommendedName>
</protein>
<dbReference type="HOGENOM" id="CLU_010194_9_1_1"/>
<gene>
    <name evidence="1" type="ORF">PGUG_05383</name>
</gene>
<dbReference type="AlphaFoldDB" id="A5DQ32"/>
<proteinExistence type="predicted"/>
<dbReference type="GO" id="GO:0016616">
    <property type="term" value="F:oxidoreductase activity, acting on the CH-OH group of donors, NAD or NADP as acceptor"/>
    <property type="evidence" value="ECO:0007669"/>
    <property type="project" value="TreeGrafter"/>
</dbReference>
<dbReference type="SUPFAM" id="SSF51735">
    <property type="entry name" value="NAD(P)-binding Rossmann-fold domains"/>
    <property type="match status" value="1"/>
</dbReference>
<dbReference type="KEGG" id="pgu:PGUG_05383"/>
<name>A5DQ32_PICGU</name>
<accession>A5DQ32</accession>
<dbReference type="eggNOG" id="KOG1611">
    <property type="taxonomic scope" value="Eukaryota"/>
</dbReference>
<evidence type="ECO:0000313" key="1">
    <source>
        <dbReference type="EMBL" id="EDK41285.2"/>
    </source>
</evidence>
<dbReference type="InParanoid" id="A5DQ32"/>
<dbReference type="RefSeq" id="XP_001482363.2">
    <property type="nucleotide sequence ID" value="XM_001482313.1"/>
</dbReference>
<keyword evidence="2" id="KW-1185">Reference proteome</keyword>
<evidence type="ECO:0000313" key="2">
    <source>
        <dbReference type="Proteomes" id="UP000001997"/>
    </source>
</evidence>
<reference evidence="1 2" key="1">
    <citation type="journal article" date="2009" name="Nature">
        <title>Evolution of pathogenicity and sexual reproduction in eight Candida genomes.</title>
        <authorList>
            <person name="Butler G."/>
            <person name="Rasmussen M.D."/>
            <person name="Lin M.F."/>
            <person name="Santos M.A."/>
            <person name="Sakthikumar S."/>
            <person name="Munro C.A."/>
            <person name="Rheinbay E."/>
            <person name="Grabherr M."/>
            <person name="Forche A."/>
            <person name="Reedy J.L."/>
            <person name="Agrafioti I."/>
            <person name="Arnaud M.B."/>
            <person name="Bates S."/>
            <person name="Brown A.J."/>
            <person name="Brunke S."/>
            <person name="Costanzo M.C."/>
            <person name="Fitzpatrick D.A."/>
            <person name="de Groot P.W."/>
            <person name="Harris D."/>
            <person name="Hoyer L.L."/>
            <person name="Hube B."/>
            <person name="Klis F.M."/>
            <person name="Kodira C."/>
            <person name="Lennard N."/>
            <person name="Logue M.E."/>
            <person name="Martin R."/>
            <person name="Neiman A.M."/>
            <person name="Nikolaou E."/>
            <person name="Quail M.A."/>
            <person name="Quinn J."/>
            <person name="Santos M.C."/>
            <person name="Schmitzberger F.F."/>
            <person name="Sherlock G."/>
            <person name="Shah P."/>
            <person name="Silverstein K.A."/>
            <person name="Skrzypek M.S."/>
            <person name="Soll D."/>
            <person name="Staggs R."/>
            <person name="Stansfield I."/>
            <person name="Stumpf M.P."/>
            <person name="Sudbery P.E."/>
            <person name="Srikantha T."/>
            <person name="Zeng Q."/>
            <person name="Berman J."/>
            <person name="Berriman M."/>
            <person name="Heitman J."/>
            <person name="Gow N.A."/>
            <person name="Lorenz M.C."/>
            <person name="Birren B.W."/>
            <person name="Kellis M."/>
            <person name="Cuomo C.A."/>
        </authorList>
    </citation>
    <scope>NUCLEOTIDE SEQUENCE [LARGE SCALE GENOMIC DNA]</scope>
    <source>
        <strain evidence="2">ATCC 6260 / CBS 566 / DSM 6381 / JCM 1539 / NBRC 10279 / NRRL Y-324</strain>
    </source>
</reference>
<sequence>MTKQTIFISGGNRGIGFALVDLFSKDPETKVITTSRFPDSATDLQELAKKRFNVQFVKLDIASEDSIKTAAAEIAKLTSHIDVYISNSAYMNLTKTSQTPRESWLAHYNVNVLGAIQLFQELLPLIKKSDVKKVVFISSAGGSLSSDIPIPGSAYGQSKAALNFTAQDLSKELAPEGFTIVPVHPGVVGTEKGAEVGQQILSLVPQIAEVFASMPSLTPQECAEALQKLINNLKPEDTGKFLNFDGSVLPW</sequence>
<dbReference type="Proteomes" id="UP000001997">
    <property type="component" value="Unassembled WGS sequence"/>
</dbReference>
<dbReference type="InterPro" id="IPR036291">
    <property type="entry name" value="NAD(P)-bd_dom_sf"/>
</dbReference>
<dbReference type="PANTHER" id="PTHR45458:SF1">
    <property type="entry name" value="SHORT CHAIN DEHYDROGENASE"/>
    <property type="match status" value="1"/>
</dbReference>
<dbReference type="Gene3D" id="3.40.50.720">
    <property type="entry name" value="NAD(P)-binding Rossmann-like Domain"/>
    <property type="match status" value="1"/>
</dbReference>
<dbReference type="OrthoDB" id="4096546at2759"/>
<organism evidence="1 2">
    <name type="scientific">Meyerozyma guilliermondii (strain ATCC 6260 / CBS 566 / DSM 6381 / JCM 1539 / NBRC 10279 / NRRL Y-324)</name>
    <name type="common">Yeast</name>
    <name type="synonym">Candida guilliermondii</name>
    <dbReference type="NCBI Taxonomy" id="294746"/>
    <lineage>
        <taxon>Eukaryota</taxon>
        <taxon>Fungi</taxon>
        <taxon>Dikarya</taxon>
        <taxon>Ascomycota</taxon>
        <taxon>Saccharomycotina</taxon>
        <taxon>Pichiomycetes</taxon>
        <taxon>Debaryomycetaceae</taxon>
        <taxon>Meyerozyma</taxon>
    </lineage>
</organism>
<dbReference type="VEuPathDB" id="FungiDB:PGUG_05383"/>
<dbReference type="OMA" id="MWISMAL"/>
<dbReference type="InterPro" id="IPR052184">
    <property type="entry name" value="SDR_enzymes"/>
</dbReference>
<dbReference type="GeneID" id="5124393"/>
<evidence type="ECO:0008006" key="3">
    <source>
        <dbReference type="Google" id="ProtNLM"/>
    </source>
</evidence>
<dbReference type="PRINTS" id="PR00081">
    <property type="entry name" value="GDHRDH"/>
</dbReference>
<dbReference type="PANTHER" id="PTHR45458">
    <property type="entry name" value="SHORT-CHAIN DEHYDROGENASE/REDUCTASE SDR"/>
    <property type="match status" value="1"/>
</dbReference>
<dbReference type="CDD" id="cd05325">
    <property type="entry name" value="carb_red_sniffer_like_SDR_c"/>
    <property type="match status" value="1"/>
</dbReference>